<accession>A0A090IWQ9</accession>
<feature type="transmembrane region" description="Helical" evidence="6">
    <location>
        <begin position="180"/>
        <end position="204"/>
    </location>
</feature>
<keyword evidence="4 6" id="KW-1133">Transmembrane helix</keyword>
<feature type="transmembrane region" description="Helical" evidence="6">
    <location>
        <begin position="248"/>
        <end position="269"/>
    </location>
</feature>
<evidence type="ECO:0000256" key="5">
    <source>
        <dbReference type="ARBA" id="ARBA00023136"/>
    </source>
</evidence>
<dbReference type="InterPro" id="IPR014249">
    <property type="entry name" value="Spore_V_B"/>
</dbReference>
<keyword evidence="3 6" id="KW-0812">Transmembrane</keyword>
<proteinExistence type="predicted"/>
<keyword evidence="2" id="KW-1003">Cell membrane</keyword>
<feature type="transmembrane region" description="Helical" evidence="6">
    <location>
        <begin position="474"/>
        <end position="496"/>
    </location>
</feature>
<dbReference type="PANTHER" id="PTHR30250:SF24">
    <property type="entry name" value="STAGE V SPORULATION PROTEIN B"/>
    <property type="match status" value="1"/>
</dbReference>
<feature type="transmembrane region" description="Helical" evidence="6">
    <location>
        <begin position="153"/>
        <end position="174"/>
    </location>
</feature>
<gene>
    <name evidence="7" type="primary">spoVB</name>
    <name evidence="7" type="ORF">BT1A1_2326</name>
</gene>
<feature type="transmembrane region" description="Helical" evidence="6">
    <location>
        <begin position="82"/>
        <end position="106"/>
    </location>
</feature>
<protein>
    <submittedName>
        <fullName evidence="7">Stage V sporulation protein B</fullName>
    </submittedName>
</protein>
<dbReference type="EMBL" id="CCRF01000065">
    <property type="protein sequence ID" value="CEE02147.1"/>
    <property type="molecule type" value="Genomic_DNA"/>
</dbReference>
<organism evidence="7 8">
    <name type="scientific">Caldibacillus thermoamylovorans</name>
    <dbReference type="NCBI Taxonomy" id="35841"/>
    <lineage>
        <taxon>Bacteria</taxon>
        <taxon>Bacillati</taxon>
        <taxon>Bacillota</taxon>
        <taxon>Bacilli</taxon>
        <taxon>Bacillales</taxon>
        <taxon>Bacillaceae</taxon>
        <taxon>Caldibacillus</taxon>
    </lineage>
</organism>
<dbReference type="AlphaFoldDB" id="A0A090IWQ9"/>
<evidence type="ECO:0000256" key="1">
    <source>
        <dbReference type="ARBA" id="ARBA00004651"/>
    </source>
</evidence>
<keyword evidence="8" id="KW-1185">Reference proteome</keyword>
<feature type="transmembrane region" description="Helical" evidence="6">
    <location>
        <begin position="381"/>
        <end position="404"/>
    </location>
</feature>
<feature type="transmembrane region" description="Helical" evidence="6">
    <location>
        <begin position="321"/>
        <end position="340"/>
    </location>
</feature>
<keyword evidence="5 6" id="KW-0472">Membrane</keyword>
<feature type="transmembrane region" description="Helical" evidence="6">
    <location>
        <begin position="446"/>
        <end position="468"/>
    </location>
</feature>
<name>A0A090IWQ9_9BACI</name>
<reference evidence="7 8" key="1">
    <citation type="submission" date="2014-07" db="EMBL/GenBank/DDBJ databases">
        <authorList>
            <person name="Wibberg Daniel"/>
        </authorList>
    </citation>
    <scope>NUCLEOTIDE SEQUENCE [LARGE SCALE GENOMIC DNA]</scope>
</reference>
<evidence type="ECO:0000313" key="8">
    <source>
        <dbReference type="Proteomes" id="UP000040576"/>
    </source>
</evidence>
<evidence type="ECO:0000256" key="2">
    <source>
        <dbReference type="ARBA" id="ARBA00022475"/>
    </source>
</evidence>
<dbReference type="GO" id="GO:0005886">
    <property type="term" value="C:plasma membrane"/>
    <property type="evidence" value="ECO:0007669"/>
    <property type="project" value="UniProtKB-SubCell"/>
</dbReference>
<dbReference type="NCBIfam" id="TIGR02900">
    <property type="entry name" value="spore_V_B"/>
    <property type="match status" value="1"/>
</dbReference>
<dbReference type="InterPro" id="IPR024923">
    <property type="entry name" value="PG_synth_SpoVB"/>
</dbReference>
<dbReference type="InterPro" id="IPR002797">
    <property type="entry name" value="Polysacc_synth"/>
</dbReference>
<evidence type="ECO:0000256" key="6">
    <source>
        <dbReference type="SAM" id="Phobius"/>
    </source>
</evidence>
<dbReference type="PANTHER" id="PTHR30250">
    <property type="entry name" value="PST FAMILY PREDICTED COLANIC ACID TRANSPORTER"/>
    <property type="match status" value="1"/>
</dbReference>
<evidence type="ECO:0000256" key="4">
    <source>
        <dbReference type="ARBA" id="ARBA00022989"/>
    </source>
</evidence>
<feature type="transmembrane region" description="Helical" evidence="6">
    <location>
        <begin position="7"/>
        <end position="28"/>
    </location>
</feature>
<feature type="transmembrane region" description="Helical" evidence="6">
    <location>
        <begin position="346"/>
        <end position="369"/>
    </location>
</feature>
<sequence>MSKFLKGTIILLVAGLITRMLGFLNRILIARLIGEEGVGLYMMAYPTFSLVVTLTQVGLPVAISKRVAEADAKGDSAKVKKILVVSLMTTLTLSVIFTPVLFFGAPILAKTVFTDARIIYPILAISPVIPIIAVSSVIAGYFQGKQNMKPSAYSLLIEQTVRIIFIMILAKMFLPYGIEYAASAVMIATVIGELVSLLYLLTMFKIRKPFPLRKNFFKSLGKTKTIFKELMSIGIPTTGSRMIGSVSWFLEPIVVTQALAIAGVSAVMATKQYGALTGFAMPLLLLPSFVTIALSTSLVPAISEAHSLKQYAMVEKRIQQALKFCVLTGALPVIILLVLAGPLMELLYNSLSGAYFIKLIAPFIILQYLQSPLQSALQALDLARAAMINSLIGAVVKLMLIFTLASNPSFGINGVAIGIVVGFILVTLLHYATILKVIPLTFYAGYYAKILITTILTGFAGKYLYPIFSVQLPLLFAIFATVIVMCGIYFLFLLFLKVINKGDIQKAISLIIPNRK</sequence>
<feature type="transmembrane region" description="Helical" evidence="6">
    <location>
        <begin position="410"/>
        <end position="434"/>
    </location>
</feature>
<feature type="transmembrane region" description="Helical" evidence="6">
    <location>
        <begin position="118"/>
        <end position="141"/>
    </location>
</feature>
<dbReference type="Proteomes" id="UP000040576">
    <property type="component" value="Unassembled WGS sequence"/>
</dbReference>
<feature type="transmembrane region" description="Helical" evidence="6">
    <location>
        <begin position="275"/>
        <end position="300"/>
    </location>
</feature>
<comment type="subcellular location">
    <subcellularLocation>
        <location evidence="1">Cell membrane</location>
        <topology evidence="1">Multi-pass membrane protein</topology>
    </subcellularLocation>
</comment>
<evidence type="ECO:0000313" key="7">
    <source>
        <dbReference type="EMBL" id="CEE02147.1"/>
    </source>
</evidence>
<dbReference type="PIRSF" id="PIRSF038958">
    <property type="entry name" value="PG_synth_SpoVB"/>
    <property type="match status" value="1"/>
</dbReference>
<dbReference type="InterPro" id="IPR050833">
    <property type="entry name" value="Poly_Biosynth_Transport"/>
</dbReference>
<dbReference type="RefSeq" id="WP_034771333.1">
    <property type="nucleotide sequence ID" value="NZ_CCRF01000065.1"/>
</dbReference>
<evidence type="ECO:0000256" key="3">
    <source>
        <dbReference type="ARBA" id="ARBA00022692"/>
    </source>
</evidence>
<dbReference type="Pfam" id="PF01943">
    <property type="entry name" value="Polysacc_synt"/>
    <property type="match status" value="1"/>
</dbReference>
<feature type="transmembrane region" description="Helical" evidence="6">
    <location>
        <begin position="40"/>
        <end position="62"/>
    </location>
</feature>
<dbReference type="CDD" id="cd13124">
    <property type="entry name" value="MATE_SpoVB_like"/>
    <property type="match status" value="1"/>
</dbReference>